<evidence type="ECO:0000256" key="3">
    <source>
        <dbReference type="ARBA" id="ARBA00022692"/>
    </source>
</evidence>
<keyword evidence="4 6" id="KW-1133">Transmembrane helix</keyword>
<keyword evidence="3 6" id="KW-0812">Transmembrane</keyword>
<dbReference type="SUPFAM" id="SSF54523">
    <property type="entry name" value="Pili subunits"/>
    <property type="match status" value="1"/>
</dbReference>
<accession>A0ABY1Q0B3</accession>
<keyword evidence="5 6" id="KW-0472">Membrane</keyword>
<dbReference type="Proteomes" id="UP001158049">
    <property type="component" value="Unassembled WGS sequence"/>
</dbReference>
<proteinExistence type="predicted"/>
<dbReference type="PROSITE" id="PS00409">
    <property type="entry name" value="PROKAR_NTER_METHYL"/>
    <property type="match status" value="1"/>
</dbReference>
<evidence type="ECO:0000256" key="1">
    <source>
        <dbReference type="ARBA" id="ARBA00004167"/>
    </source>
</evidence>
<evidence type="ECO:0000256" key="5">
    <source>
        <dbReference type="ARBA" id="ARBA00023136"/>
    </source>
</evidence>
<sequence length="148" mass="15560">MQTVARRSHRGFTLIELMVTVAIVAILASVAIPSYRDYVTRGRIPDATNGLSTLRTQMEQYYLDNRTYVGGCAAGTVAPLPTSSNFTFSCTGLTPSAFTATATGTGTMAGFVYAVNESNTRTTTGVPASSGWGTTPANCWIVRKGGGC</sequence>
<reference evidence="7 8" key="1">
    <citation type="submission" date="2017-05" db="EMBL/GenBank/DDBJ databases">
        <authorList>
            <person name="Varghese N."/>
            <person name="Submissions S."/>
        </authorList>
    </citation>
    <scope>NUCLEOTIDE SEQUENCE [LARGE SCALE GENOMIC DNA]</scope>
    <source>
        <strain evidence="7 8">DSM 26001</strain>
    </source>
</reference>
<dbReference type="NCBIfam" id="TIGR02532">
    <property type="entry name" value="IV_pilin_GFxxxE"/>
    <property type="match status" value="1"/>
</dbReference>
<evidence type="ECO:0000256" key="6">
    <source>
        <dbReference type="SAM" id="Phobius"/>
    </source>
</evidence>
<evidence type="ECO:0000313" key="8">
    <source>
        <dbReference type="Proteomes" id="UP001158049"/>
    </source>
</evidence>
<dbReference type="Gene3D" id="3.30.700.10">
    <property type="entry name" value="Glycoprotein, Type 4 Pilin"/>
    <property type="match status" value="1"/>
</dbReference>
<dbReference type="InterPro" id="IPR031982">
    <property type="entry name" value="PilE-like"/>
</dbReference>
<name>A0ABY1Q0B3_9BURK</name>
<evidence type="ECO:0000256" key="2">
    <source>
        <dbReference type="ARBA" id="ARBA00022481"/>
    </source>
</evidence>
<dbReference type="InterPro" id="IPR045584">
    <property type="entry name" value="Pilin-like"/>
</dbReference>
<comment type="caution">
    <text evidence="7">The sequence shown here is derived from an EMBL/GenBank/DDBJ whole genome shotgun (WGS) entry which is preliminary data.</text>
</comment>
<keyword evidence="2" id="KW-0488">Methylation</keyword>
<dbReference type="EMBL" id="FXUL01000003">
    <property type="protein sequence ID" value="SMP53329.1"/>
    <property type="molecule type" value="Genomic_DNA"/>
</dbReference>
<dbReference type="PRINTS" id="PR00813">
    <property type="entry name" value="BCTERIALGSPG"/>
</dbReference>
<evidence type="ECO:0000256" key="4">
    <source>
        <dbReference type="ARBA" id="ARBA00022989"/>
    </source>
</evidence>
<feature type="transmembrane region" description="Helical" evidence="6">
    <location>
        <begin position="12"/>
        <end position="35"/>
    </location>
</feature>
<dbReference type="Pfam" id="PF07963">
    <property type="entry name" value="N_methyl"/>
    <property type="match status" value="1"/>
</dbReference>
<keyword evidence="8" id="KW-1185">Reference proteome</keyword>
<dbReference type="InterPro" id="IPR000983">
    <property type="entry name" value="Bac_GSPG_pilin"/>
</dbReference>
<gene>
    <name evidence="7" type="ORF">SAMN06295970_103270</name>
</gene>
<dbReference type="Pfam" id="PF16732">
    <property type="entry name" value="ComP_DUS"/>
    <property type="match status" value="1"/>
</dbReference>
<protein>
    <submittedName>
        <fullName evidence="7">Type IV pilus assembly protein PilE</fullName>
    </submittedName>
</protein>
<dbReference type="PANTHER" id="PTHR30093:SF44">
    <property type="entry name" value="TYPE II SECRETION SYSTEM CORE PROTEIN G"/>
    <property type="match status" value="1"/>
</dbReference>
<evidence type="ECO:0000313" key="7">
    <source>
        <dbReference type="EMBL" id="SMP53329.1"/>
    </source>
</evidence>
<organism evidence="7 8">
    <name type="scientific">Noviherbaspirillum suwonense</name>
    <dbReference type="NCBI Taxonomy" id="1224511"/>
    <lineage>
        <taxon>Bacteria</taxon>
        <taxon>Pseudomonadati</taxon>
        <taxon>Pseudomonadota</taxon>
        <taxon>Betaproteobacteria</taxon>
        <taxon>Burkholderiales</taxon>
        <taxon>Oxalobacteraceae</taxon>
        <taxon>Noviherbaspirillum</taxon>
    </lineage>
</organism>
<dbReference type="PANTHER" id="PTHR30093">
    <property type="entry name" value="GENERAL SECRETION PATHWAY PROTEIN G"/>
    <property type="match status" value="1"/>
</dbReference>
<comment type="subcellular location">
    <subcellularLocation>
        <location evidence="1">Membrane</location>
        <topology evidence="1">Single-pass membrane protein</topology>
    </subcellularLocation>
</comment>
<dbReference type="InterPro" id="IPR012902">
    <property type="entry name" value="N_methyl_site"/>
</dbReference>